<evidence type="ECO:0000256" key="1">
    <source>
        <dbReference type="ARBA" id="ARBA00004651"/>
    </source>
</evidence>
<keyword evidence="3 6" id="KW-0812">Transmembrane</keyword>
<dbReference type="PROSITE" id="PS50887">
    <property type="entry name" value="GGDEF"/>
    <property type="match status" value="1"/>
</dbReference>
<evidence type="ECO:0000259" key="7">
    <source>
        <dbReference type="PROSITE" id="PS50887"/>
    </source>
</evidence>
<dbReference type="EMBL" id="BAND01000012">
    <property type="protein sequence ID" value="GAJ28023.1"/>
    <property type="molecule type" value="Genomic_DNA"/>
</dbReference>
<dbReference type="CDD" id="cd01949">
    <property type="entry name" value="GGDEF"/>
    <property type="match status" value="1"/>
</dbReference>
<feature type="transmembrane region" description="Helical" evidence="6">
    <location>
        <begin position="21"/>
        <end position="40"/>
    </location>
</feature>
<feature type="domain" description="GGDEF" evidence="7">
    <location>
        <begin position="345"/>
        <end position="500"/>
    </location>
</feature>
<dbReference type="RefSeq" id="WP_042056184.1">
    <property type="nucleotide sequence ID" value="NZ_BAND01000012.1"/>
</dbReference>
<evidence type="ECO:0000256" key="2">
    <source>
        <dbReference type="ARBA" id="ARBA00022475"/>
    </source>
</evidence>
<dbReference type="NCBIfam" id="TIGR00254">
    <property type="entry name" value="GGDEF"/>
    <property type="match status" value="1"/>
</dbReference>
<keyword evidence="2" id="KW-1003">Cell membrane</keyword>
<name>A0A023D1J2_ACIMT</name>
<dbReference type="InterPro" id="IPR052163">
    <property type="entry name" value="DGC-Regulatory_Protein"/>
</dbReference>
<dbReference type="GO" id="GO:0005886">
    <property type="term" value="C:plasma membrane"/>
    <property type="evidence" value="ECO:0007669"/>
    <property type="project" value="UniProtKB-SubCell"/>
</dbReference>
<organism evidence="8 9">
    <name type="scientific">Acidomonas methanolica NBRC 104435</name>
    <dbReference type="NCBI Taxonomy" id="1231351"/>
    <lineage>
        <taxon>Bacteria</taxon>
        <taxon>Pseudomonadati</taxon>
        <taxon>Pseudomonadota</taxon>
        <taxon>Alphaproteobacteria</taxon>
        <taxon>Acetobacterales</taxon>
        <taxon>Acetobacteraceae</taxon>
        <taxon>Acidomonas</taxon>
    </lineage>
</organism>
<feature type="transmembrane region" description="Helical" evidence="6">
    <location>
        <begin position="127"/>
        <end position="152"/>
    </location>
</feature>
<dbReference type="AlphaFoldDB" id="A0A023D1J2"/>
<dbReference type="InterPro" id="IPR000160">
    <property type="entry name" value="GGDEF_dom"/>
</dbReference>
<dbReference type="OrthoDB" id="9793210at2"/>
<dbReference type="Gene3D" id="3.30.70.270">
    <property type="match status" value="1"/>
</dbReference>
<sequence>MRAARVWRLCRAVEVERGSGTAISLVTVFALLCAGARLIWTDSEGYSAFWPANAVMTVALLTLRLPQAIGVLLSCFALNLALNGLCNLSPDEAVLTAILNQFVAIMTAVFLRRYCGSATNLARARRFGTFAVIAVLVSVLEAAIGVMIEVLWLGDPALPLANAVQWVMCDALGLVLATPLLMDAVRRPFDILTRIWFNPLSGLLLLVGLAWAFASFRWGNTPLFLFICPGVVLLALAGWTRLALTLIFGVALIAAALSAAGYGPAALLAPDDALWREEILQFYLVSLCLVVLPVGHGVTEWRRAVRRLQQLRARLEYAASHDALTGVMNRARFSTILTGQMGDGRRGALLLVDIDHFKKINDELGHPAGDVFLRQFCARLAAIIGRRDAVVARIGGDEFAILVPHLTRVVEVEQLCDVLLAGLRAPWGIEGEERFVTVSIGAVLASSFIDDPAAWSGGNPGKGPGKGLADDPIKGMVREADIALYAAKAGGRDTYVLSRLVCPAS</sequence>
<feature type="transmembrane region" description="Helical" evidence="6">
    <location>
        <begin position="222"/>
        <end position="239"/>
    </location>
</feature>
<dbReference type="PANTHER" id="PTHR46663">
    <property type="entry name" value="DIGUANYLATE CYCLASE DGCT-RELATED"/>
    <property type="match status" value="1"/>
</dbReference>
<keyword evidence="4 6" id="KW-1133">Transmembrane helix</keyword>
<evidence type="ECO:0000313" key="9">
    <source>
        <dbReference type="Proteomes" id="UP000019760"/>
    </source>
</evidence>
<comment type="subcellular location">
    <subcellularLocation>
        <location evidence="1">Cell membrane</location>
        <topology evidence="1">Multi-pass membrane protein</topology>
    </subcellularLocation>
</comment>
<evidence type="ECO:0000256" key="6">
    <source>
        <dbReference type="SAM" id="Phobius"/>
    </source>
</evidence>
<dbReference type="SUPFAM" id="SSF55073">
    <property type="entry name" value="Nucleotide cyclase"/>
    <property type="match status" value="1"/>
</dbReference>
<accession>A0A023D1J2</accession>
<keyword evidence="9" id="KW-1185">Reference proteome</keyword>
<feature type="transmembrane region" description="Helical" evidence="6">
    <location>
        <begin position="164"/>
        <end position="183"/>
    </location>
</feature>
<dbReference type="SMART" id="SM00267">
    <property type="entry name" value="GGDEF"/>
    <property type="match status" value="1"/>
</dbReference>
<gene>
    <name evidence="8" type="ORF">Amme_012_012</name>
</gene>
<reference evidence="9" key="1">
    <citation type="journal article" date="2014" name="FEMS Microbiol. Lett.">
        <title>Draft Genomic DNA Sequence of the Facultatively Methylotrophic Bacterium Acidomonas methanolica type strain MB58.</title>
        <authorList>
            <person name="Higashiura N."/>
            <person name="Hadano H."/>
            <person name="Hirakawa H."/>
            <person name="Matsutani M."/>
            <person name="Takabe S."/>
            <person name="Matsushita K."/>
            <person name="Azuma Y."/>
        </authorList>
    </citation>
    <scope>NUCLEOTIDE SEQUENCE [LARGE SCALE GENOMIC DNA]</scope>
    <source>
        <strain evidence="9">MB58</strain>
    </source>
</reference>
<feature type="transmembrane region" description="Helical" evidence="6">
    <location>
        <begin position="97"/>
        <end position="115"/>
    </location>
</feature>
<proteinExistence type="predicted"/>
<dbReference type="Proteomes" id="UP000019760">
    <property type="component" value="Unassembled WGS sequence"/>
</dbReference>
<reference evidence="8 9" key="2">
    <citation type="journal article" date="2014" name="FEMS Microbiol. Lett.">
        <title>Draft genomic DNA sequence of the facultatively methylotrophic bacterium Acidomonas methanolica type strain MB58.</title>
        <authorList>
            <person name="Higashiura N."/>
            <person name="Hadano H."/>
            <person name="Hirakawa H."/>
            <person name="Matsutani M."/>
            <person name="Takabe S."/>
            <person name="Matsushita K."/>
            <person name="Azuma Y."/>
        </authorList>
    </citation>
    <scope>NUCLEOTIDE SEQUENCE [LARGE SCALE GENOMIC DNA]</scope>
    <source>
        <strain evidence="8 9">MB58</strain>
    </source>
</reference>
<feature type="transmembrane region" description="Helical" evidence="6">
    <location>
        <begin position="279"/>
        <end position="298"/>
    </location>
</feature>
<protein>
    <submittedName>
        <fullName evidence="8">Diguanylate cyclase</fullName>
    </submittedName>
</protein>
<dbReference type="PANTHER" id="PTHR46663:SF2">
    <property type="entry name" value="GGDEF DOMAIN-CONTAINING PROTEIN"/>
    <property type="match status" value="1"/>
</dbReference>
<dbReference type="InterPro" id="IPR029787">
    <property type="entry name" value="Nucleotide_cyclase"/>
</dbReference>
<keyword evidence="5 6" id="KW-0472">Membrane</keyword>
<evidence type="ECO:0000313" key="8">
    <source>
        <dbReference type="EMBL" id="GAJ28023.1"/>
    </source>
</evidence>
<evidence type="ECO:0000256" key="4">
    <source>
        <dbReference type="ARBA" id="ARBA00022989"/>
    </source>
</evidence>
<dbReference type="InterPro" id="IPR007895">
    <property type="entry name" value="MASE1"/>
</dbReference>
<feature type="transmembrane region" description="Helical" evidence="6">
    <location>
        <begin position="246"/>
        <end position="267"/>
    </location>
</feature>
<dbReference type="InterPro" id="IPR043128">
    <property type="entry name" value="Rev_trsase/Diguanyl_cyclase"/>
</dbReference>
<evidence type="ECO:0000256" key="3">
    <source>
        <dbReference type="ARBA" id="ARBA00022692"/>
    </source>
</evidence>
<dbReference type="Pfam" id="PF05231">
    <property type="entry name" value="MASE1"/>
    <property type="match status" value="1"/>
</dbReference>
<feature type="transmembrane region" description="Helical" evidence="6">
    <location>
        <begin position="195"/>
        <end position="216"/>
    </location>
</feature>
<comment type="caution">
    <text evidence="8">The sequence shown here is derived from an EMBL/GenBank/DDBJ whole genome shotgun (WGS) entry which is preliminary data.</text>
</comment>
<evidence type="ECO:0000256" key="5">
    <source>
        <dbReference type="ARBA" id="ARBA00023136"/>
    </source>
</evidence>
<dbReference type="Pfam" id="PF00990">
    <property type="entry name" value="GGDEF"/>
    <property type="match status" value="1"/>
</dbReference>